<accession>A0A4T0X0Q3</accession>
<dbReference type="InterPro" id="IPR040201">
    <property type="entry name" value="Mrg3-like"/>
</dbReference>
<sequence>MLKLTRRYQVRLASKYIPPSERVAKQYQEEDKKRRRNDRIAKYLQIGFMSFIGGSLLMYYWQPWNPYSTNVSRDLRKGLWEERDGKEDYLKALKHYQDALRTIKEEGIVSQLSLKYTGIVLKIAEMYEKLGDKSNVMQTYINLGNFIFENLIRGNLPEDNQERDLLIDRDFVVLTRWAMLQEELKPRQWKESINEEISDRIGYTENYLIKEELPWLVEKNKNKIDMTDLIDLWSKKRSGNDLTNKWIEENVVSNEGKDFLQCWDIFRSFKDKSWPSWIQSYLSLRDFYAMFLMSTGETEKSIPILESNLLWSVIAGFQDHAKVPTQIANIASAWFNLGQDKNDIEAYRSAKKIYEKLIEISANDEPILPISYYSLGVLYLQLSDREQAVEYFNKAKDLAVELNQVQILDKIDDELLRS</sequence>
<feature type="repeat" description="TPR" evidence="1">
    <location>
        <begin position="369"/>
        <end position="402"/>
    </location>
</feature>
<evidence type="ECO:0000313" key="4">
    <source>
        <dbReference type="Proteomes" id="UP000307173"/>
    </source>
</evidence>
<dbReference type="GO" id="GO:0006515">
    <property type="term" value="P:protein quality control for misfolded or incompletely synthesized proteins"/>
    <property type="evidence" value="ECO:0007669"/>
    <property type="project" value="TreeGrafter"/>
</dbReference>
<keyword evidence="1" id="KW-0802">TPR repeat</keyword>
<organism evidence="3 4">
    <name type="scientific">Pichia inconspicua</name>
    <dbReference type="NCBI Taxonomy" id="52247"/>
    <lineage>
        <taxon>Eukaryota</taxon>
        <taxon>Fungi</taxon>
        <taxon>Dikarya</taxon>
        <taxon>Ascomycota</taxon>
        <taxon>Saccharomycotina</taxon>
        <taxon>Pichiomycetes</taxon>
        <taxon>Pichiales</taxon>
        <taxon>Pichiaceae</taxon>
        <taxon>Pichia</taxon>
    </lineage>
</organism>
<reference evidence="3 4" key="1">
    <citation type="journal article" date="2019" name="Front. Genet.">
        <title>Whole-Genome Sequencing of the Opportunistic Yeast Pathogen Candida inconspicua Uncovers Its Hybrid Origin.</title>
        <authorList>
            <person name="Mixao V."/>
            <person name="Hansen A.P."/>
            <person name="Saus E."/>
            <person name="Boekhout T."/>
            <person name="Lass-Florl C."/>
            <person name="Gabaldon T."/>
        </authorList>
    </citation>
    <scope>NUCLEOTIDE SEQUENCE [LARGE SCALE GENOMIC DNA]</scope>
    <source>
        <strain evidence="3 4">CBS 180</strain>
    </source>
</reference>
<keyword evidence="2" id="KW-0812">Transmembrane</keyword>
<dbReference type="PROSITE" id="PS50005">
    <property type="entry name" value="TPR"/>
    <property type="match status" value="2"/>
</dbReference>
<comment type="caution">
    <text evidence="3">The sequence shown here is derived from an EMBL/GenBank/DDBJ whole genome shotgun (WGS) entry which is preliminary data.</text>
</comment>
<gene>
    <name evidence="3" type="ORF">CANINC_002607</name>
</gene>
<dbReference type="PANTHER" id="PTHR28142:SF1">
    <property type="entry name" value="MITOCHONDRIAL INNER MEMBRANE I-AAA PROTEASE SUPERCOMPLEX SUBUNIT MGR3-RELATED"/>
    <property type="match status" value="1"/>
</dbReference>
<dbReference type="InterPro" id="IPR011990">
    <property type="entry name" value="TPR-like_helical_dom_sf"/>
</dbReference>
<keyword evidence="2" id="KW-1133">Transmembrane helix</keyword>
<evidence type="ECO:0000313" key="3">
    <source>
        <dbReference type="EMBL" id="TID28174.1"/>
    </source>
</evidence>
<evidence type="ECO:0000256" key="2">
    <source>
        <dbReference type="SAM" id="Phobius"/>
    </source>
</evidence>
<feature type="transmembrane region" description="Helical" evidence="2">
    <location>
        <begin position="43"/>
        <end position="61"/>
    </location>
</feature>
<dbReference type="Gene3D" id="1.25.40.10">
    <property type="entry name" value="Tetratricopeptide repeat domain"/>
    <property type="match status" value="1"/>
</dbReference>
<dbReference type="InterPro" id="IPR019734">
    <property type="entry name" value="TPR_rpt"/>
</dbReference>
<evidence type="ECO:0000256" key="1">
    <source>
        <dbReference type="PROSITE-ProRule" id="PRU00339"/>
    </source>
</evidence>
<dbReference type="GO" id="GO:0031942">
    <property type="term" value="C:i-AAA complex"/>
    <property type="evidence" value="ECO:0007669"/>
    <property type="project" value="TreeGrafter"/>
</dbReference>
<dbReference type="AlphaFoldDB" id="A0A4T0X0Q3"/>
<dbReference type="GO" id="GO:0051787">
    <property type="term" value="F:misfolded protein binding"/>
    <property type="evidence" value="ECO:0007669"/>
    <property type="project" value="TreeGrafter"/>
</dbReference>
<keyword evidence="2" id="KW-0472">Membrane</keyword>
<dbReference type="PANTHER" id="PTHR28142">
    <property type="entry name" value="MITOCHONDRIAL INNER MEMBRANE I-AAA PROTEASE SUPERCOMPLEX SUBUNIT MGR3-RELATED"/>
    <property type="match status" value="1"/>
</dbReference>
<protein>
    <submittedName>
        <fullName evidence="3">Uncharacterized protein</fullName>
    </submittedName>
</protein>
<dbReference type="SUPFAM" id="SSF48452">
    <property type="entry name" value="TPR-like"/>
    <property type="match status" value="1"/>
</dbReference>
<dbReference type="STRING" id="52247.A0A4T0X0Q3"/>
<dbReference type="Proteomes" id="UP000307173">
    <property type="component" value="Unassembled WGS sequence"/>
</dbReference>
<dbReference type="Pfam" id="PF13181">
    <property type="entry name" value="TPR_8"/>
    <property type="match status" value="2"/>
</dbReference>
<dbReference type="EMBL" id="SELW01000415">
    <property type="protein sequence ID" value="TID28174.1"/>
    <property type="molecule type" value="Genomic_DNA"/>
</dbReference>
<feature type="repeat" description="TPR" evidence="1">
    <location>
        <begin position="331"/>
        <end position="364"/>
    </location>
</feature>
<name>A0A4T0X0Q3_9ASCO</name>
<keyword evidence="4" id="KW-1185">Reference proteome</keyword>
<proteinExistence type="predicted"/>
<dbReference type="SMART" id="SM00028">
    <property type="entry name" value="TPR"/>
    <property type="match status" value="2"/>
</dbReference>
<dbReference type="OrthoDB" id="10050400at2759"/>